<comment type="caution">
    <text evidence="2">The sequence shown here is derived from an EMBL/GenBank/DDBJ whole genome shotgun (WGS) entry which is preliminary data.</text>
</comment>
<dbReference type="Gene3D" id="3.40.50.150">
    <property type="entry name" value="Vaccinia Virus protein VP39"/>
    <property type="match status" value="1"/>
</dbReference>
<dbReference type="EMBL" id="BAABJP010000019">
    <property type="protein sequence ID" value="GAA5159720.1"/>
    <property type="molecule type" value="Genomic_DNA"/>
</dbReference>
<evidence type="ECO:0000313" key="2">
    <source>
        <dbReference type="EMBL" id="GAA5159720.1"/>
    </source>
</evidence>
<proteinExistence type="predicted"/>
<reference evidence="3" key="1">
    <citation type="journal article" date="2019" name="Int. J. Syst. Evol. Microbiol.">
        <title>The Global Catalogue of Microorganisms (GCM) 10K type strain sequencing project: providing services to taxonomists for standard genome sequencing and annotation.</title>
        <authorList>
            <consortium name="The Broad Institute Genomics Platform"/>
            <consortium name="The Broad Institute Genome Sequencing Center for Infectious Disease"/>
            <person name="Wu L."/>
            <person name="Ma J."/>
        </authorList>
    </citation>
    <scope>NUCLEOTIDE SEQUENCE [LARGE SCALE GENOMIC DNA]</scope>
    <source>
        <strain evidence="3">JCM 18303</strain>
    </source>
</reference>
<name>A0ABP9QCR6_9PSEU</name>
<sequence length="228" mass="25219">MTATPYFDDFAELYERVSRVRDGAGGPVREWLLGQFPPGERALDVGCGTGNNCALLAEHYAEVTGVDVSPGMLALAEAKPTRVPVRYQCRAALDLRPADPGEFDLVMSVNAVFFMGPLAEVLRTLAALVAPGGRLVVIDVNRPDEPPPDGDNPHAFDTARMIYERYRDADAAADTLRMMLHPRWLEMKRRHVAPTWAEFARSYRAALPGVRLTRDVLPGMSGAVWERR</sequence>
<evidence type="ECO:0000259" key="1">
    <source>
        <dbReference type="Pfam" id="PF08241"/>
    </source>
</evidence>
<evidence type="ECO:0000313" key="3">
    <source>
        <dbReference type="Proteomes" id="UP001428817"/>
    </source>
</evidence>
<keyword evidence="3" id="KW-1185">Reference proteome</keyword>
<dbReference type="PANTHER" id="PTHR43464">
    <property type="entry name" value="METHYLTRANSFERASE"/>
    <property type="match status" value="1"/>
</dbReference>
<feature type="domain" description="Methyltransferase type 11" evidence="1">
    <location>
        <begin position="43"/>
        <end position="137"/>
    </location>
</feature>
<gene>
    <name evidence="2" type="ORF">GCM10023321_41280</name>
</gene>
<dbReference type="InterPro" id="IPR029063">
    <property type="entry name" value="SAM-dependent_MTases_sf"/>
</dbReference>
<dbReference type="PANTHER" id="PTHR43464:SF93">
    <property type="entry name" value="METHYLTRANSFERASE DOMAIN-CONTAINING PROTEIN"/>
    <property type="match status" value="1"/>
</dbReference>
<dbReference type="Pfam" id="PF08241">
    <property type="entry name" value="Methyltransf_11"/>
    <property type="match status" value="1"/>
</dbReference>
<dbReference type="RefSeq" id="WP_185063323.1">
    <property type="nucleotide sequence ID" value="NZ_BAABJP010000019.1"/>
</dbReference>
<organism evidence="2 3">
    <name type="scientific">Pseudonocardia eucalypti</name>
    <dbReference type="NCBI Taxonomy" id="648755"/>
    <lineage>
        <taxon>Bacteria</taxon>
        <taxon>Bacillati</taxon>
        <taxon>Actinomycetota</taxon>
        <taxon>Actinomycetes</taxon>
        <taxon>Pseudonocardiales</taxon>
        <taxon>Pseudonocardiaceae</taxon>
        <taxon>Pseudonocardia</taxon>
    </lineage>
</organism>
<dbReference type="Proteomes" id="UP001428817">
    <property type="component" value="Unassembled WGS sequence"/>
</dbReference>
<dbReference type="CDD" id="cd02440">
    <property type="entry name" value="AdoMet_MTases"/>
    <property type="match status" value="1"/>
</dbReference>
<dbReference type="SUPFAM" id="SSF53335">
    <property type="entry name" value="S-adenosyl-L-methionine-dependent methyltransferases"/>
    <property type="match status" value="1"/>
</dbReference>
<accession>A0ABP9QCR6</accession>
<protein>
    <recommendedName>
        <fullName evidence="1">Methyltransferase type 11 domain-containing protein</fullName>
    </recommendedName>
</protein>
<dbReference type="InterPro" id="IPR013216">
    <property type="entry name" value="Methyltransf_11"/>
</dbReference>